<gene>
    <name evidence="1" type="ORF">EZS28_036544</name>
</gene>
<dbReference type="Proteomes" id="UP000324800">
    <property type="component" value="Unassembled WGS sequence"/>
</dbReference>
<proteinExistence type="predicted"/>
<dbReference type="SUPFAM" id="SSF56672">
    <property type="entry name" value="DNA/RNA polymerases"/>
    <property type="match status" value="1"/>
</dbReference>
<organism evidence="1 2">
    <name type="scientific">Streblomastix strix</name>
    <dbReference type="NCBI Taxonomy" id="222440"/>
    <lineage>
        <taxon>Eukaryota</taxon>
        <taxon>Metamonada</taxon>
        <taxon>Preaxostyla</taxon>
        <taxon>Oxymonadida</taxon>
        <taxon>Streblomastigidae</taxon>
        <taxon>Streblomastix</taxon>
    </lineage>
</organism>
<feature type="non-terminal residue" evidence="1">
    <location>
        <position position="119"/>
    </location>
</feature>
<dbReference type="Gene3D" id="3.30.70.270">
    <property type="match status" value="1"/>
</dbReference>
<evidence type="ECO:0008006" key="3">
    <source>
        <dbReference type="Google" id="ProtNLM"/>
    </source>
</evidence>
<name>A0A5J4UCK5_9EUKA</name>
<accession>A0A5J4UCK5</accession>
<dbReference type="InterPro" id="IPR043128">
    <property type="entry name" value="Rev_trsase/Diguanyl_cyclase"/>
</dbReference>
<dbReference type="InterPro" id="IPR043502">
    <property type="entry name" value="DNA/RNA_pol_sf"/>
</dbReference>
<dbReference type="Gene3D" id="3.10.10.10">
    <property type="entry name" value="HIV Type 1 Reverse Transcriptase, subunit A, domain 1"/>
    <property type="match status" value="1"/>
</dbReference>
<evidence type="ECO:0000313" key="1">
    <source>
        <dbReference type="EMBL" id="KAA6367930.1"/>
    </source>
</evidence>
<protein>
    <recommendedName>
        <fullName evidence="3">Reverse transcriptase domain-containing protein</fullName>
    </recommendedName>
</protein>
<dbReference type="OrthoDB" id="540449at2759"/>
<reference evidence="1 2" key="1">
    <citation type="submission" date="2019-03" db="EMBL/GenBank/DDBJ databases">
        <title>Single cell metagenomics reveals metabolic interactions within the superorganism composed of flagellate Streblomastix strix and complex community of Bacteroidetes bacteria on its surface.</title>
        <authorList>
            <person name="Treitli S.C."/>
            <person name="Kolisko M."/>
            <person name="Husnik F."/>
            <person name="Keeling P."/>
            <person name="Hampl V."/>
        </authorList>
    </citation>
    <scope>NUCLEOTIDE SEQUENCE [LARGE SCALE GENOMIC DNA]</scope>
    <source>
        <strain evidence="1">ST1C</strain>
    </source>
</reference>
<comment type="caution">
    <text evidence="1">The sequence shown here is derived from an EMBL/GenBank/DDBJ whole genome shotgun (WGS) entry which is preliminary data.</text>
</comment>
<sequence length="119" mass="14008">MQEFNKQLQEEIRSGIVIETDDVKVYNPTFLVKRADGRFRKILDCRMINAITRQKRFKMDGQEQLRHLIRQGDFAITIDLKDALHYIKFSHALRPFFGFSFLGDTYTQAGLPFGWHKSP</sequence>
<dbReference type="AlphaFoldDB" id="A0A5J4UCK5"/>
<dbReference type="EMBL" id="SNRW01017843">
    <property type="protein sequence ID" value="KAA6367930.1"/>
    <property type="molecule type" value="Genomic_DNA"/>
</dbReference>
<evidence type="ECO:0000313" key="2">
    <source>
        <dbReference type="Proteomes" id="UP000324800"/>
    </source>
</evidence>